<gene>
    <name evidence="4" type="primary">LOC102817444</name>
</gene>
<sequence length="590" mass="65169">MSDSPPRLEVCPHCKKSFKRLKSHLPFCKMNGTALPADQNVCPSKPAVLSLAKKRKGPVKHLLKAKETSLDSERENRNTKLITNKPEGRKEPLALLGMGTVSNEKTEKHSKSQLPLSLQMLKTATPKKTLPGETKAQFYASENISLQRELDRDWPKLRDSRSNPSEIETSVLLLPIPVEPFSPNQDGKHSSGLPGHVHAPSTNLKLDKIDLPRQELLVRPLDVPLDYPSSVNPSHGVKTVRTSLSQKEKEPKPRKSPECSGIPTTVRYRETQEKNTESLLSGLGVSPSGKTRLEESKAVTLALKERGLLGFEARGNRGSPEKSQSVQEAQVCSLRSCNPKRKPRAADSAAENASQDEGPSGNLAAPRGAVFSEPLAVSESGHPSLTSLALRFLQEERAGGCRLHQVPALQTLMGREGQASLEPRAAHQGQALPTGYQPPLHPSWHHTSQIPVTSPVDATDSRAHPCAMGLEWFPELYPGYLGLRLLPGKPQYWNAMAQKPQLLRPRGERLPQVPLLERRPTDRRILEPPTWLSTSGFSLMRLLGALQKGWSRCSSSVRNGVGGISVLFTGYFGLCWSWSFRNLKLQRWRK</sequence>
<keyword evidence="2" id="KW-0812">Transmembrane</keyword>
<dbReference type="PANTHER" id="PTHR16270">
    <property type="entry name" value="HYPOTHETICAL LOC287798"/>
    <property type="match status" value="1"/>
</dbReference>
<evidence type="ECO:0000256" key="1">
    <source>
        <dbReference type="SAM" id="MobiDB-lite"/>
    </source>
</evidence>
<feature type="region of interest" description="Disordered" evidence="1">
    <location>
        <begin position="312"/>
        <end position="366"/>
    </location>
</feature>
<dbReference type="GeneID" id="102817444"/>
<feature type="compositionally biased region" description="Low complexity" evidence="1">
    <location>
        <begin position="278"/>
        <end position="289"/>
    </location>
</feature>
<keyword evidence="2" id="KW-1133">Transmembrane helix</keyword>
<evidence type="ECO:0000256" key="2">
    <source>
        <dbReference type="SAM" id="Phobius"/>
    </source>
</evidence>
<reference evidence="4" key="1">
    <citation type="submission" date="2025-08" db="UniProtKB">
        <authorList>
            <consortium name="RefSeq"/>
        </authorList>
    </citation>
    <scope>IDENTIFICATION</scope>
    <source>
        <tissue evidence="4">Spleen</tissue>
    </source>
</reference>
<evidence type="ECO:0000313" key="3">
    <source>
        <dbReference type="Proteomes" id="UP000504623"/>
    </source>
</evidence>
<name>A0A9B0WW79_CHRAS</name>
<dbReference type="PANTHER" id="PTHR16270:SF5">
    <property type="entry name" value="HYPOTHETICAL LOC287798"/>
    <property type="match status" value="1"/>
</dbReference>
<feature type="region of interest" description="Disordered" evidence="1">
    <location>
        <begin position="224"/>
        <end position="292"/>
    </location>
</feature>
<dbReference type="OrthoDB" id="8921675at2759"/>
<feature type="compositionally biased region" description="Basic and acidic residues" evidence="1">
    <location>
        <begin position="246"/>
        <end position="257"/>
    </location>
</feature>
<dbReference type="InterPro" id="IPR037694">
    <property type="entry name" value="MTNAP1"/>
</dbReference>
<evidence type="ECO:0000313" key="4">
    <source>
        <dbReference type="RefSeq" id="XP_006872369.1"/>
    </source>
</evidence>
<dbReference type="CTD" id="55028"/>
<organism evidence="3 4">
    <name type="scientific">Chrysochloris asiatica</name>
    <name type="common">Cape golden mole</name>
    <dbReference type="NCBI Taxonomy" id="185453"/>
    <lineage>
        <taxon>Eukaryota</taxon>
        <taxon>Metazoa</taxon>
        <taxon>Chordata</taxon>
        <taxon>Craniata</taxon>
        <taxon>Vertebrata</taxon>
        <taxon>Euteleostomi</taxon>
        <taxon>Mammalia</taxon>
        <taxon>Eutheria</taxon>
        <taxon>Afrotheria</taxon>
        <taxon>Chrysochloridae</taxon>
        <taxon>Chrysochlorinae</taxon>
        <taxon>Chrysochloris</taxon>
    </lineage>
</organism>
<dbReference type="RefSeq" id="XP_006872369.1">
    <property type="nucleotide sequence ID" value="XM_006872307.1"/>
</dbReference>
<feature type="region of interest" description="Disordered" evidence="1">
    <location>
        <begin position="179"/>
        <end position="199"/>
    </location>
</feature>
<keyword evidence="2" id="KW-0472">Membrane</keyword>
<feature type="compositionally biased region" description="Basic and acidic residues" evidence="1">
    <location>
        <begin position="267"/>
        <end position="276"/>
    </location>
</feature>
<keyword evidence="3" id="KW-1185">Reference proteome</keyword>
<proteinExistence type="predicted"/>
<feature type="compositionally biased region" description="Polar residues" evidence="1">
    <location>
        <begin position="321"/>
        <end position="336"/>
    </location>
</feature>
<feature type="transmembrane region" description="Helical" evidence="2">
    <location>
        <begin position="561"/>
        <end position="580"/>
    </location>
</feature>
<accession>A0A9B0WW79</accession>
<protein>
    <submittedName>
        <fullName evidence="4">Uncharacterized protein C17orf80 homolog</fullName>
    </submittedName>
</protein>
<dbReference type="AlphaFoldDB" id="A0A9B0WW79"/>
<dbReference type="Proteomes" id="UP000504623">
    <property type="component" value="Unplaced"/>
</dbReference>